<dbReference type="PANTHER" id="PTHR14873">
    <property type="entry name" value="OS06G0694100 PROTEIN"/>
    <property type="match status" value="1"/>
</dbReference>
<evidence type="ECO:0000313" key="3">
    <source>
        <dbReference type="EMBL" id="GIL55576.1"/>
    </source>
</evidence>
<proteinExistence type="predicted"/>
<comment type="caution">
    <text evidence="3">The sequence shown here is derived from an EMBL/GenBank/DDBJ whole genome shotgun (WGS) entry which is preliminary data.</text>
</comment>
<keyword evidence="1" id="KW-0175">Coiled coil</keyword>
<feature type="compositionally biased region" description="Polar residues" evidence="2">
    <location>
        <begin position="49"/>
        <end position="59"/>
    </location>
</feature>
<sequence length="676" mass="71683">MDLPFTNVEAFGDPPLSPGLSELLANFAPDDTDETSCKIADDVPDKHQQPVQPESRTAHTQYALNDISTLPTEPQQRRASIQPMAGLGSLAQPSNSLPPLESMDWSNHQPLPSIMASADAERTEPTFFSWGLASQPGIIQRKQSAVGAAGSRRGRKPMPRLLDLQERLDTLTEQFRSLNDENTFLKGKLKLLESVLPYRDSHIGFLAAAKNGQIPRSQVQYLQKGGPREFTATTVLPPAPTAVAPASILTVTAPALVAAASSGSFSSEISLSPPAVAGVGANHNITSMAGMVAAAAPPPPSTASGDVPQAFGSGATIRAASNRFATKQVPLPCLGIRHGRLAEVYAEPNSTAATATATEASAVAAKAATTDGFASPSAAPVPRAGIMHNGVASGAAAAENGRLTHGSTCGAMGHTSASGSWSAAPPAGLPEAAAVLSLCPRPDGEVPEIIPAAIEELKRVSARDFQVLYKHCVMQLSVMGTAAEVHGPSSPQHARLERFLGRTFVYMDQINLLSPNCFVQSMYVNVETGEPERPSDDFWRTLGLSLKLTPEQLEEVRMVMVMHEMSVAPVARERLKLASELSASISAAAWRPPVSSGDLIKSLSEVDKVTERLRRNVIKEYQAQVDVSDFLCMSVLTPIQLARIMAASYPYIPDVLAVLHACDPARADTQPTRKAE</sequence>
<feature type="coiled-coil region" evidence="1">
    <location>
        <begin position="161"/>
        <end position="188"/>
    </location>
</feature>
<keyword evidence="4" id="KW-1185">Reference proteome</keyword>
<dbReference type="PANTHER" id="PTHR14873:SF1">
    <property type="entry name" value="OS06G0694100 PROTEIN"/>
    <property type="match status" value="1"/>
</dbReference>
<reference evidence="3" key="1">
    <citation type="journal article" date="2021" name="Proc. Natl. Acad. Sci. U.S.A.">
        <title>Three genomes in the algal genus Volvox reveal the fate of a haploid sex-determining region after a transition to homothallism.</title>
        <authorList>
            <person name="Yamamoto K."/>
            <person name="Hamaji T."/>
            <person name="Kawai-Toyooka H."/>
            <person name="Matsuzaki R."/>
            <person name="Takahashi F."/>
            <person name="Nishimura Y."/>
            <person name="Kawachi M."/>
            <person name="Noguchi H."/>
            <person name="Minakuchi Y."/>
            <person name="Umen J.G."/>
            <person name="Toyoda A."/>
            <person name="Nozaki H."/>
        </authorList>
    </citation>
    <scope>NUCLEOTIDE SEQUENCE</scope>
    <source>
        <strain evidence="3">NIES-3780</strain>
    </source>
</reference>
<protein>
    <recommendedName>
        <fullName evidence="5">BZIP domain-containing protein</fullName>
    </recommendedName>
</protein>
<organism evidence="3 4">
    <name type="scientific">Volvox africanus</name>
    <dbReference type="NCBI Taxonomy" id="51714"/>
    <lineage>
        <taxon>Eukaryota</taxon>
        <taxon>Viridiplantae</taxon>
        <taxon>Chlorophyta</taxon>
        <taxon>core chlorophytes</taxon>
        <taxon>Chlorophyceae</taxon>
        <taxon>CS clade</taxon>
        <taxon>Chlamydomonadales</taxon>
        <taxon>Volvocaceae</taxon>
        <taxon>Volvox</taxon>
    </lineage>
</organism>
<evidence type="ECO:0008006" key="5">
    <source>
        <dbReference type="Google" id="ProtNLM"/>
    </source>
</evidence>
<evidence type="ECO:0000313" key="4">
    <source>
        <dbReference type="Proteomes" id="UP000747399"/>
    </source>
</evidence>
<name>A0A8J4F0A3_9CHLO</name>
<dbReference type="Proteomes" id="UP000747399">
    <property type="component" value="Unassembled WGS sequence"/>
</dbReference>
<gene>
    <name evidence="3" type="ORF">Vafri_11131</name>
</gene>
<feature type="region of interest" description="Disordered" evidence="2">
    <location>
        <begin position="40"/>
        <end position="59"/>
    </location>
</feature>
<dbReference type="AlphaFoldDB" id="A0A8J4F0A3"/>
<accession>A0A8J4F0A3</accession>
<dbReference type="EMBL" id="BNCO01000021">
    <property type="protein sequence ID" value="GIL55576.1"/>
    <property type="molecule type" value="Genomic_DNA"/>
</dbReference>
<evidence type="ECO:0000256" key="2">
    <source>
        <dbReference type="SAM" id="MobiDB-lite"/>
    </source>
</evidence>
<evidence type="ECO:0000256" key="1">
    <source>
        <dbReference type="SAM" id="Coils"/>
    </source>
</evidence>